<reference evidence="2 3" key="1">
    <citation type="journal article" date="2018" name="New Phytol.">
        <title>Phylogenomics of Endogonaceae and evolution of mycorrhizas within Mucoromycota.</title>
        <authorList>
            <person name="Chang Y."/>
            <person name="Desiro A."/>
            <person name="Na H."/>
            <person name="Sandor L."/>
            <person name="Lipzen A."/>
            <person name="Clum A."/>
            <person name="Barry K."/>
            <person name="Grigoriev I.V."/>
            <person name="Martin F.M."/>
            <person name="Stajich J.E."/>
            <person name="Smith M.E."/>
            <person name="Bonito G."/>
            <person name="Spatafora J.W."/>
        </authorList>
    </citation>
    <scope>NUCLEOTIDE SEQUENCE [LARGE SCALE GENOMIC DNA]</scope>
    <source>
        <strain evidence="2 3">AD002</strain>
    </source>
</reference>
<sequence length="93" mass="9911">MGSPSSPRMPVLKGFQRRRSKEHANKVDGIQRIFAGDERDELGDALLDTFFGLLGNLGVLREGTLHDAGDAGSGRESRGVDGSTLQIKSDQGG</sequence>
<gene>
    <name evidence="2" type="ORF">BC938DRAFT_483077</name>
</gene>
<proteinExistence type="predicted"/>
<comment type="caution">
    <text evidence="2">The sequence shown here is derived from an EMBL/GenBank/DDBJ whole genome shotgun (WGS) entry which is preliminary data.</text>
</comment>
<name>A0A433QVZ5_9FUNG</name>
<feature type="compositionally biased region" description="Basic and acidic residues" evidence="1">
    <location>
        <begin position="65"/>
        <end position="79"/>
    </location>
</feature>
<dbReference type="EMBL" id="RBNJ01000818">
    <property type="protein sequence ID" value="RUS33969.1"/>
    <property type="molecule type" value="Genomic_DNA"/>
</dbReference>
<dbReference type="AlphaFoldDB" id="A0A433QVZ5"/>
<organism evidence="2 3">
    <name type="scientific">Jimgerdemannia flammicorona</name>
    <dbReference type="NCBI Taxonomy" id="994334"/>
    <lineage>
        <taxon>Eukaryota</taxon>
        <taxon>Fungi</taxon>
        <taxon>Fungi incertae sedis</taxon>
        <taxon>Mucoromycota</taxon>
        <taxon>Mucoromycotina</taxon>
        <taxon>Endogonomycetes</taxon>
        <taxon>Endogonales</taxon>
        <taxon>Endogonaceae</taxon>
        <taxon>Jimgerdemannia</taxon>
    </lineage>
</organism>
<dbReference type="Proteomes" id="UP000274822">
    <property type="component" value="Unassembled WGS sequence"/>
</dbReference>
<evidence type="ECO:0000313" key="3">
    <source>
        <dbReference type="Proteomes" id="UP000274822"/>
    </source>
</evidence>
<protein>
    <submittedName>
        <fullName evidence="2">Uncharacterized protein</fullName>
    </submittedName>
</protein>
<evidence type="ECO:0000256" key="1">
    <source>
        <dbReference type="SAM" id="MobiDB-lite"/>
    </source>
</evidence>
<evidence type="ECO:0000313" key="2">
    <source>
        <dbReference type="EMBL" id="RUS33969.1"/>
    </source>
</evidence>
<feature type="compositionally biased region" description="Polar residues" evidence="1">
    <location>
        <begin position="83"/>
        <end position="93"/>
    </location>
</feature>
<accession>A0A433QVZ5</accession>
<feature type="region of interest" description="Disordered" evidence="1">
    <location>
        <begin position="65"/>
        <end position="93"/>
    </location>
</feature>
<keyword evidence="3" id="KW-1185">Reference proteome</keyword>